<evidence type="ECO:0000313" key="2">
    <source>
        <dbReference type="Proteomes" id="UP001164746"/>
    </source>
</evidence>
<organism evidence="1 2">
    <name type="scientific">Mya arenaria</name>
    <name type="common">Soft-shell clam</name>
    <dbReference type="NCBI Taxonomy" id="6604"/>
    <lineage>
        <taxon>Eukaryota</taxon>
        <taxon>Metazoa</taxon>
        <taxon>Spiralia</taxon>
        <taxon>Lophotrochozoa</taxon>
        <taxon>Mollusca</taxon>
        <taxon>Bivalvia</taxon>
        <taxon>Autobranchia</taxon>
        <taxon>Heteroconchia</taxon>
        <taxon>Euheterodonta</taxon>
        <taxon>Imparidentia</taxon>
        <taxon>Neoheterodontei</taxon>
        <taxon>Myida</taxon>
        <taxon>Myoidea</taxon>
        <taxon>Myidae</taxon>
        <taxon>Mya</taxon>
    </lineage>
</organism>
<name>A0ABY7FT54_MYAAR</name>
<accession>A0ABY7FT54</accession>
<gene>
    <name evidence="1" type="ORF">MAR_016365</name>
</gene>
<keyword evidence="2" id="KW-1185">Reference proteome</keyword>
<sequence length="218" mass="24682">MQFFVQYSDCVFVYILHPETYSADLLATSPTLGSEMVDLTWCGETSVAIATEDGCIHVVDICCKTPISPVTSTNAEIDDFVHEDISKDIDIPSIISSLATEKAEPKLIDFDSAEGTTDTDVEDSQTDNEMDITLSNRFDTDPSLVSCFGDMMMSEDFKVYESQKLYLLNKHRIDMRVKELCSQRWIMLNKIDMAVSVLMETDLEQSQFKTDCLNRKQF</sequence>
<evidence type="ECO:0000313" key="1">
    <source>
        <dbReference type="EMBL" id="WAR22391.1"/>
    </source>
</evidence>
<proteinExistence type="predicted"/>
<dbReference type="Proteomes" id="UP001164746">
    <property type="component" value="Chromosome 12"/>
</dbReference>
<dbReference type="EMBL" id="CP111023">
    <property type="protein sequence ID" value="WAR22391.1"/>
    <property type="molecule type" value="Genomic_DNA"/>
</dbReference>
<protein>
    <submittedName>
        <fullName evidence="1">Uncharacterized protein</fullName>
    </submittedName>
</protein>
<reference evidence="1" key="1">
    <citation type="submission" date="2022-11" db="EMBL/GenBank/DDBJ databases">
        <title>Centuries of genome instability and evolution in soft-shell clam transmissible cancer (bioRxiv).</title>
        <authorList>
            <person name="Hart S.F.M."/>
            <person name="Yonemitsu M.A."/>
            <person name="Giersch R.M."/>
            <person name="Beal B.F."/>
            <person name="Arriagada G."/>
            <person name="Davis B.W."/>
            <person name="Ostrander E.A."/>
            <person name="Goff S.P."/>
            <person name="Metzger M.J."/>
        </authorList>
    </citation>
    <scope>NUCLEOTIDE SEQUENCE</scope>
    <source>
        <strain evidence="1">MELC-2E11</strain>
        <tissue evidence="1">Siphon/mantle</tissue>
    </source>
</reference>